<proteinExistence type="predicted"/>
<dbReference type="HOGENOM" id="CLU_1763892_0_0_2"/>
<dbReference type="AlphaFoldDB" id="L0HHJ5"/>
<evidence type="ECO:0000313" key="1">
    <source>
        <dbReference type="EMBL" id="AGB02793.1"/>
    </source>
</evidence>
<dbReference type="STRING" id="593750.Metfor_1770"/>
<dbReference type="KEGG" id="mfo:Metfor_1770"/>
<sequence precursor="true">MRARAVALILLLAVLLAAPALAAEEDRYGYIKVYDVDVQLDNGTANIHVNYSVDESTRIIFFFFGKQDLKNKLMKILNYDDAKIQRIDLEGAEFTVNEAAVSYGDGIYWYPAHTFNVVIPNLTVRSPQVTRNFTMVREFPSGIGYFSLAEVPVRQG</sequence>
<name>L0HHJ5_METFS</name>
<gene>
    <name evidence="1" type="ordered locus">Metfor_1770</name>
</gene>
<reference evidence="1 2" key="2">
    <citation type="journal article" date="2014" name="Genome Announc.">
        <title>Complete Genome Sequence of Methanoregula formicica SMSPT, a Mesophilic Hydrogenotrophic Methanogen Isolated from a Methanogenic Upflow Anaerobic Sludge Blanket Reactor.</title>
        <authorList>
            <person name="Yamamoto K."/>
            <person name="Tamaki H."/>
            <person name="Cadillo-Quiroz H."/>
            <person name="Imachi H."/>
            <person name="Kyrpides N."/>
            <person name="Woyke T."/>
            <person name="Goodwin L."/>
            <person name="Zinder S.H."/>
            <person name="Kamagata Y."/>
            <person name="Liu W.T."/>
        </authorList>
    </citation>
    <scope>NUCLEOTIDE SEQUENCE [LARGE SCALE GENOMIC DNA]</scope>
    <source>
        <strain evidence="2">DSM 22288 / NBRC 105244 / SMSP</strain>
    </source>
</reference>
<evidence type="ECO:0000313" key="2">
    <source>
        <dbReference type="Proteomes" id="UP000010824"/>
    </source>
</evidence>
<dbReference type="eggNOG" id="arCOG03480">
    <property type="taxonomic scope" value="Archaea"/>
</dbReference>
<dbReference type="RefSeq" id="WP_015285756.1">
    <property type="nucleotide sequence ID" value="NC_019943.1"/>
</dbReference>
<reference evidence="2" key="1">
    <citation type="submission" date="2011-12" db="EMBL/GenBank/DDBJ databases">
        <title>Complete sequence of Methanoregula formicicum SMSP.</title>
        <authorList>
            <person name="Lucas S."/>
            <person name="Han J."/>
            <person name="Lapidus A."/>
            <person name="Cheng J.-F."/>
            <person name="Goodwin L."/>
            <person name="Pitluck S."/>
            <person name="Peters L."/>
            <person name="Ovchinnikova G."/>
            <person name="Teshima H."/>
            <person name="Detter J.C."/>
            <person name="Han C."/>
            <person name="Tapia R."/>
            <person name="Land M."/>
            <person name="Hauser L."/>
            <person name="Kyrpides N."/>
            <person name="Ivanova N."/>
            <person name="Pagani I."/>
            <person name="Imachi H."/>
            <person name="Tamaki H."/>
            <person name="Sekiguchi Y."/>
            <person name="Kamagata Y."/>
            <person name="Cadillo-Quiroz H."/>
            <person name="Zinder S."/>
            <person name="Liu W.-T."/>
            <person name="Woyke T."/>
        </authorList>
    </citation>
    <scope>NUCLEOTIDE SEQUENCE [LARGE SCALE GENOMIC DNA]</scope>
    <source>
        <strain evidence="2">DSM 22288 / NBRC 105244 / SMSP</strain>
    </source>
</reference>
<organism evidence="1 2">
    <name type="scientific">Methanoregula formicica (strain DSM 22288 / NBRC 105244 / SMSP)</name>
    <dbReference type="NCBI Taxonomy" id="593750"/>
    <lineage>
        <taxon>Archaea</taxon>
        <taxon>Methanobacteriati</taxon>
        <taxon>Methanobacteriota</taxon>
        <taxon>Stenosarchaea group</taxon>
        <taxon>Methanomicrobia</taxon>
        <taxon>Methanomicrobiales</taxon>
        <taxon>Methanoregulaceae</taxon>
        <taxon>Methanoregula</taxon>
    </lineage>
</organism>
<protein>
    <submittedName>
        <fullName evidence="1">Uncharacterized protein</fullName>
    </submittedName>
</protein>
<dbReference type="Proteomes" id="UP000010824">
    <property type="component" value="Chromosome"/>
</dbReference>
<dbReference type="EMBL" id="CP003167">
    <property type="protein sequence ID" value="AGB02793.1"/>
    <property type="molecule type" value="Genomic_DNA"/>
</dbReference>
<accession>L0HHJ5</accession>
<keyword evidence="2" id="KW-1185">Reference proteome</keyword>
<dbReference type="InParanoid" id="L0HHJ5"/>
<dbReference type="OrthoDB" id="117759at2157"/>
<dbReference type="GeneID" id="14308159"/>